<sequence>MIRELKSMFEKQAGVERFDLIQTFHACKQKDGKPVGAYVLKMKDYVEKLECLGYVVPQDISVGLILNGLTSNFVSFVRNYNMHNMGKTVGELHALLFKYEKGLPKKAATPQVMTIQGGRIQKANKKSLNAKGNGKGKGKGTDKPVYIRKPKNPKPSAKEHPTKDDACHHYKEVGHWKRNCLVYLAELIKKKKQVGTASSSVSKNDVLYFNVIPSNVKHYLDSPYLWHCRLAYISKKRIEKLQHDGLLESTDEEYYEKCVSCLSGKMTRKPFPHRTERATDLLGIIHTDVCGPLRHVSRQVVARYAEFLEKNLISQEVSGRAKELKEIQDKDTSPSEDTSKIPMEVEGFELPQEEVVPIHRSAMTRRAPDRLCLNVEVEEHSASTPKEVKRMQNVPYASAVGSIMYASPREPHWTAVKTILKYLRDTEDMFLVYGRKLKAELRVDYYFDAGFETDRDDIKSQKGYVFNLNGGAVNWKSSKQSTTAMFATEAEYIAASEAAMDAFWIRKFISRLGIVPIINEPIEMLCDKSVALHFPTNRGFKGAPDTTESNVDVLVVLRDKAMIKYLAGAYDTEDVRLLDKSISEYELSKNNIAKIIKETLLPRYSSICISTCLQNDKELLHEQIEEEDAFKVFDALSNRTSNSVKQPLKCVKCNGCMLSDNHDLCVLDFINNVNARAKSRSVKKNSKKKVWKPTGKVFTNIGYIWRPTGRTFTIVGNTCPLTRITTTTEVPLRKSSALDNKTPKPVVTLVYSRKPRKSKTSVPVNNYKVVQIVLWYLDSGYSKHMTGDRSQLTNFVNKFLGIVKFGNDHVSKIMGYGDYHIGNVTISRVYYVEGLGHNLFSVGQFCDSNLEVAFCQHTCYIRNLEGVDLLIGSRGDNLYTLLLGDMMASSPICLLSKASKTKSWLWHRRLSHLNFGAINHLARYGLI</sequence>
<evidence type="ECO:0000259" key="3">
    <source>
        <dbReference type="Pfam" id="PF22936"/>
    </source>
</evidence>
<dbReference type="SUPFAM" id="SSF57756">
    <property type="entry name" value="Retrovirus zinc finger-like domains"/>
    <property type="match status" value="1"/>
</dbReference>
<evidence type="ECO:0000313" key="4">
    <source>
        <dbReference type="EMBL" id="GJS50851.1"/>
    </source>
</evidence>
<dbReference type="EMBL" id="BQNB010008545">
    <property type="protein sequence ID" value="GJS50851.1"/>
    <property type="molecule type" value="Genomic_DNA"/>
</dbReference>
<reference evidence="4" key="2">
    <citation type="submission" date="2022-01" db="EMBL/GenBank/DDBJ databases">
        <authorList>
            <person name="Yamashiro T."/>
            <person name="Shiraishi A."/>
            <person name="Satake H."/>
            <person name="Nakayama K."/>
        </authorList>
    </citation>
    <scope>NUCLEOTIDE SEQUENCE</scope>
</reference>
<feature type="domain" description="Retrovirus-related Pol polyprotein from transposon TNT 1-94-like beta-barrel" evidence="3">
    <location>
        <begin position="775"/>
        <end position="848"/>
    </location>
</feature>
<dbReference type="InterPro" id="IPR036875">
    <property type="entry name" value="Znf_CCHC_sf"/>
</dbReference>
<feature type="region of interest" description="Disordered" evidence="1">
    <location>
        <begin position="123"/>
        <end position="165"/>
    </location>
</feature>
<gene>
    <name evidence="4" type="ORF">Tco_0624213</name>
</gene>
<feature type="compositionally biased region" description="Basic and acidic residues" evidence="1">
    <location>
        <begin position="156"/>
        <end position="165"/>
    </location>
</feature>
<dbReference type="PANTHER" id="PTHR11439">
    <property type="entry name" value="GAG-POL-RELATED RETROTRANSPOSON"/>
    <property type="match status" value="1"/>
</dbReference>
<dbReference type="Pfam" id="PF22936">
    <property type="entry name" value="Pol_BBD"/>
    <property type="match status" value="1"/>
</dbReference>
<dbReference type="InterPro" id="IPR054722">
    <property type="entry name" value="PolX-like_BBD"/>
</dbReference>
<keyword evidence="5" id="KW-1185">Reference proteome</keyword>
<feature type="domain" description="GAG-pre-integrase" evidence="2">
    <location>
        <begin position="216"/>
        <end position="266"/>
    </location>
</feature>
<evidence type="ECO:0000313" key="5">
    <source>
        <dbReference type="Proteomes" id="UP001151760"/>
    </source>
</evidence>
<name>A0ABQ4WD97_9ASTR</name>
<reference evidence="4" key="1">
    <citation type="journal article" date="2022" name="Int. J. Mol. Sci.">
        <title>Draft Genome of Tanacetum Coccineum: Genomic Comparison of Closely Related Tanacetum-Family Plants.</title>
        <authorList>
            <person name="Yamashiro T."/>
            <person name="Shiraishi A."/>
            <person name="Nakayama K."/>
            <person name="Satake H."/>
        </authorList>
    </citation>
    <scope>NUCLEOTIDE SEQUENCE</scope>
</reference>
<evidence type="ECO:0000259" key="2">
    <source>
        <dbReference type="Pfam" id="PF13976"/>
    </source>
</evidence>
<dbReference type="InterPro" id="IPR025724">
    <property type="entry name" value="GAG-pre-integrase_dom"/>
</dbReference>
<dbReference type="PANTHER" id="PTHR11439:SF496">
    <property type="entry name" value="RNA-DIRECTED DNA POLYMERASE"/>
    <property type="match status" value="1"/>
</dbReference>
<feature type="domain" description="GAG-pre-integrase" evidence="2">
    <location>
        <begin position="878"/>
        <end position="926"/>
    </location>
</feature>
<proteinExistence type="predicted"/>
<dbReference type="Proteomes" id="UP001151760">
    <property type="component" value="Unassembled WGS sequence"/>
</dbReference>
<comment type="caution">
    <text evidence="4">The sequence shown here is derived from an EMBL/GenBank/DDBJ whole genome shotgun (WGS) entry which is preliminary data.</text>
</comment>
<dbReference type="CDD" id="cd09272">
    <property type="entry name" value="RNase_HI_RT_Ty1"/>
    <property type="match status" value="1"/>
</dbReference>
<evidence type="ECO:0000256" key="1">
    <source>
        <dbReference type="SAM" id="MobiDB-lite"/>
    </source>
</evidence>
<organism evidence="4 5">
    <name type="scientific">Tanacetum coccineum</name>
    <dbReference type="NCBI Taxonomy" id="301880"/>
    <lineage>
        <taxon>Eukaryota</taxon>
        <taxon>Viridiplantae</taxon>
        <taxon>Streptophyta</taxon>
        <taxon>Embryophyta</taxon>
        <taxon>Tracheophyta</taxon>
        <taxon>Spermatophyta</taxon>
        <taxon>Magnoliopsida</taxon>
        <taxon>eudicotyledons</taxon>
        <taxon>Gunneridae</taxon>
        <taxon>Pentapetalae</taxon>
        <taxon>asterids</taxon>
        <taxon>campanulids</taxon>
        <taxon>Asterales</taxon>
        <taxon>Asteraceae</taxon>
        <taxon>Asteroideae</taxon>
        <taxon>Anthemideae</taxon>
        <taxon>Anthemidinae</taxon>
        <taxon>Tanacetum</taxon>
    </lineage>
</organism>
<dbReference type="Pfam" id="PF13976">
    <property type="entry name" value="gag_pre-integrs"/>
    <property type="match status" value="2"/>
</dbReference>
<protein>
    <submittedName>
        <fullName evidence="4">Integrase, catalytic region, zinc finger, CCHC-type containing protein</fullName>
    </submittedName>
</protein>
<dbReference type="Pfam" id="PF14223">
    <property type="entry name" value="Retrotran_gag_2"/>
    <property type="match status" value="1"/>
</dbReference>
<accession>A0ABQ4WD97</accession>